<dbReference type="InterPro" id="IPR053733">
    <property type="entry name" value="Heme_Transport_Util_sf"/>
</dbReference>
<dbReference type="Pfam" id="PF05171">
    <property type="entry name" value="HemS"/>
    <property type="match status" value="2"/>
</dbReference>
<dbReference type="EMBL" id="JAGGJA010000007">
    <property type="protein sequence ID" value="MCW9707549.1"/>
    <property type="molecule type" value="Genomic_DNA"/>
</dbReference>
<comment type="caution">
    <text evidence="2">The sequence shown here is derived from an EMBL/GenBank/DDBJ whole genome shotgun (WGS) entry which is preliminary data.</text>
</comment>
<dbReference type="Gene3D" id="3.40.1570.10">
    <property type="entry name" value="HemS/ChuS/ChuX like domains"/>
    <property type="match status" value="2"/>
</dbReference>
<reference evidence="2 3" key="1">
    <citation type="submission" date="2021-03" db="EMBL/GenBank/DDBJ databases">
        <title>Aliifodinibius sp. nov., a new bacterium isolated from saline soil.</title>
        <authorList>
            <person name="Galisteo C."/>
            <person name="De La Haba R."/>
            <person name="Sanchez-Porro C."/>
            <person name="Ventosa A."/>
        </authorList>
    </citation>
    <scope>NUCLEOTIDE SEQUENCE [LARGE SCALE GENOMIC DNA]</scope>
    <source>
        <strain evidence="2 3">1BSP15-2V2</strain>
    </source>
</reference>
<protein>
    <recommendedName>
        <fullName evidence="1">Haemin-degrading HemS/ChuX domain-containing protein</fullName>
    </recommendedName>
</protein>
<name>A0ABT3PNW5_9BACT</name>
<evidence type="ECO:0000313" key="2">
    <source>
        <dbReference type="EMBL" id="MCW9707549.1"/>
    </source>
</evidence>
<dbReference type="CDD" id="cd16831">
    <property type="entry name" value="HemS-like_C"/>
    <property type="match status" value="1"/>
</dbReference>
<sequence length="346" mass="39949">MNATTLSLSKQWNELKIQNPKLRTRQAADQLGVSEAELLASTCDGDSCVRLMDSWKDILKAVESLGYVMALTRNEAAVHEKKGIYQNFKLGNHVGLVLDENIDLRIFFDHWHFGFAAEVENPRGTLYSLQFFDRDGTAVHKIYLMNDDQIDEYQQLVEQFSHPNQQPGLEVEPLSEPEPYKTLDEIDHTAFLQSWSELKDTHDFHPMLKKFNIKRTDALRIAEQEFSYNVDPWCTQHMLRMAATREVPIMVFVRSQGVIQIHTGPVQNIRMTGDWFNILDPEFNLHLRKNLFHSAWIVQKPTEDGIVTSLEVFDADEEQVVTFFGARKPGKAELKGWRSITKELIE</sequence>
<evidence type="ECO:0000259" key="1">
    <source>
        <dbReference type="Pfam" id="PF05171"/>
    </source>
</evidence>
<dbReference type="InterPro" id="IPR007845">
    <property type="entry name" value="HemS/ChuX_dom"/>
</dbReference>
<keyword evidence="3" id="KW-1185">Reference proteome</keyword>
<evidence type="ECO:0000313" key="3">
    <source>
        <dbReference type="Proteomes" id="UP001207918"/>
    </source>
</evidence>
<feature type="domain" description="Haemin-degrading HemS/ChuX" evidence="1">
    <location>
        <begin position="32"/>
        <end position="160"/>
    </location>
</feature>
<dbReference type="Proteomes" id="UP001207918">
    <property type="component" value="Unassembled WGS sequence"/>
</dbReference>
<gene>
    <name evidence="2" type="ORF">J6I44_11845</name>
</gene>
<organism evidence="2 3">
    <name type="scientific">Fodinibius salsisoli</name>
    <dbReference type="NCBI Taxonomy" id="2820877"/>
    <lineage>
        <taxon>Bacteria</taxon>
        <taxon>Pseudomonadati</taxon>
        <taxon>Balneolota</taxon>
        <taxon>Balneolia</taxon>
        <taxon>Balneolales</taxon>
        <taxon>Balneolaceae</taxon>
        <taxon>Fodinibius</taxon>
    </lineage>
</organism>
<dbReference type="RefSeq" id="WP_265766340.1">
    <property type="nucleotide sequence ID" value="NZ_JAGGJA010000007.1"/>
</dbReference>
<accession>A0ABT3PNW5</accession>
<proteinExistence type="predicted"/>
<dbReference type="SUPFAM" id="SSF144064">
    <property type="entry name" value="Heme iron utilization protein-like"/>
    <property type="match status" value="1"/>
</dbReference>
<feature type="domain" description="Haemin-degrading HemS/ChuX" evidence="1">
    <location>
        <begin position="212"/>
        <end position="344"/>
    </location>
</feature>
<dbReference type="CDD" id="cd16830">
    <property type="entry name" value="HemS-like_N"/>
    <property type="match status" value="1"/>
</dbReference>